<name>A0A098E8E5_9ZZZZ</name>
<gene>
    <name evidence="1" type="ORF">MSIBF_A2100002</name>
</gene>
<organism evidence="1">
    <name type="scientific">groundwater metagenome</name>
    <dbReference type="NCBI Taxonomy" id="717931"/>
    <lineage>
        <taxon>unclassified sequences</taxon>
        <taxon>metagenomes</taxon>
        <taxon>ecological metagenomes</taxon>
    </lineage>
</organism>
<accession>A0A098E8E5</accession>
<dbReference type="AlphaFoldDB" id="A0A098E8E5"/>
<evidence type="ECO:0000313" key="1">
    <source>
        <dbReference type="EMBL" id="CEG12293.1"/>
    </source>
</evidence>
<reference evidence="1" key="1">
    <citation type="submission" date="2014-09" db="EMBL/GenBank/DDBJ databases">
        <authorList>
            <person name="Probst J Alexander"/>
        </authorList>
    </citation>
    <scope>NUCLEOTIDE SEQUENCE</scope>
</reference>
<sequence>MDNTNNKINAKFKIPEEIISLDIDALGPNISKEAKKIIVLQHNIIGQIL</sequence>
<proteinExistence type="predicted"/>
<dbReference type="EMBL" id="CCXY01000125">
    <property type="protein sequence ID" value="CEG12293.1"/>
    <property type="molecule type" value="Genomic_DNA"/>
</dbReference>
<protein>
    <submittedName>
        <fullName evidence="1">Uncharacterized protein</fullName>
    </submittedName>
</protein>